<dbReference type="PANTHER" id="PTHR34564">
    <property type="entry name" value="PEPTIDYL-PROLYL CIS-TRANS ISOMERASE G"/>
    <property type="match status" value="1"/>
</dbReference>
<evidence type="ECO:0000313" key="3">
    <source>
        <dbReference type="Proteomes" id="UP000655225"/>
    </source>
</evidence>
<feature type="chain" id="PRO_5032584215" evidence="1">
    <location>
        <begin position="21"/>
        <end position="241"/>
    </location>
</feature>
<feature type="signal peptide" evidence="1">
    <location>
        <begin position="1"/>
        <end position="20"/>
    </location>
</feature>
<protein>
    <submittedName>
        <fullName evidence="2">Uncharacterized protein</fullName>
    </submittedName>
</protein>
<proteinExistence type="predicted"/>
<sequence length="241" mass="27039">MMSRPMLLLILLLILIFTSQFEWKHQLVNELEASPSISQKQQHISKSEETVKEKAWIYSSLQLLQEQNSPFDLEAGRNVKDIRQRTRRCSCAYRPLTWDVVDMGFAIRPSAACICVEVDLLKSLPEKIWIGLGGSGNCSHCQKQGHLEELCKFSGHCKVVSKPHILQQSEEWVAWDSTHNLVDQISAGIKEGNASSVNPIDQVLEKQLSLLESLSATKALNINLQDMNNIAEDDGGLEALD</sequence>
<gene>
    <name evidence="2" type="ORF">HHK36_019383</name>
</gene>
<dbReference type="PANTHER" id="PTHR34564:SF3">
    <property type="entry name" value="PEPTIDYL-PROLYL CIS-TRANS ISOMERASE G"/>
    <property type="match status" value="1"/>
</dbReference>
<dbReference type="AlphaFoldDB" id="A0A834Z240"/>
<keyword evidence="1" id="KW-0732">Signal</keyword>
<dbReference type="EMBL" id="JABCRI010000013">
    <property type="protein sequence ID" value="KAF8395437.1"/>
    <property type="molecule type" value="Genomic_DNA"/>
</dbReference>
<reference evidence="2 3" key="1">
    <citation type="submission" date="2020-04" db="EMBL/GenBank/DDBJ databases">
        <title>Plant Genome Project.</title>
        <authorList>
            <person name="Zhang R.-G."/>
        </authorList>
    </citation>
    <scope>NUCLEOTIDE SEQUENCE [LARGE SCALE GENOMIC DNA]</scope>
    <source>
        <strain evidence="2">YNK0</strain>
        <tissue evidence="2">Leaf</tissue>
    </source>
</reference>
<name>A0A834Z240_TETSI</name>
<keyword evidence="3" id="KW-1185">Reference proteome</keyword>
<evidence type="ECO:0000313" key="2">
    <source>
        <dbReference type="EMBL" id="KAF8395437.1"/>
    </source>
</evidence>
<organism evidence="2 3">
    <name type="scientific">Tetracentron sinense</name>
    <name type="common">Spur-leaf</name>
    <dbReference type="NCBI Taxonomy" id="13715"/>
    <lineage>
        <taxon>Eukaryota</taxon>
        <taxon>Viridiplantae</taxon>
        <taxon>Streptophyta</taxon>
        <taxon>Embryophyta</taxon>
        <taxon>Tracheophyta</taxon>
        <taxon>Spermatophyta</taxon>
        <taxon>Magnoliopsida</taxon>
        <taxon>Trochodendrales</taxon>
        <taxon>Trochodendraceae</taxon>
        <taxon>Tetracentron</taxon>
    </lineage>
</organism>
<accession>A0A834Z240</accession>
<evidence type="ECO:0000256" key="1">
    <source>
        <dbReference type="SAM" id="SignalP"/>
    </source>
</evidence>
<dbReference type="Proteomes" id="UP000655225">
    <property type="component" value="Unassembled WGS sequence"/>
</dbReference>
<comment type="caution">
    <text evidence="2">The sequence shown here is derived from an EMBL/GenBank/DDBJ whole genome shotgun (WGS) entry which is preliminary data.</text>
</comment>